<evidence type="ECO:0000256" key="5">
    <source>
        <dbReference type="SAM" id="MobiDB-lite"/>
    </source>
</evidence>
<reference evidence="7 8" key="1">
    <citation type="submission" date="2017-10" db="EMBL/GenBank/DDBJ databases">
        <title>Comparative genomics in systemic dimorphic fungi from Ajellomycetaceae.</title>
        <authorList>
            <person name="Munoz J.F."/>
            <person name="Mcewen J.G."/>
            <person name="Clay O.K."/>
            <person name="Cuomo C.A."/>
        </authorList>
    </citation>
    <scope>NUCLEOTIDE SEQUENCE [LARGE SCALE GENOMIC DNA]</scope>
    <source>
        <strain evidence="7 8">UAMH7299</strain>
    </source>
</reference>
<feature type="region of interest" description="Disordered" evidence="5">
    <location>
        <begin position="22"/>
        <end position="49"/>
    </location>
</feature>
<dbReference type="Proteomes" id="UP000224634">
    <property type="component" value="Unassembled WGS sequence"/>
</dbReference>
<feature type="domain" description="Flavin reductase like" evidence="6">
    <location>
        <begin position="72"/>
        <end position="220"/>
    </location>
</feature>
<evidence type="ECO:0000256" key="3">
    <source>
        <dbReference type="ARBA" id="ARBA00022643"/>
    </source>
</evidence>
<accession>A0A2B7Z5X4</accession>
<organism evidence="7 8">
    <name type="scientific">Polytolypa hystricis (strain UAMH7299)</name>
    <dbReference type="NCBI Taxonomy" id="1447883"/>
    <lineage>
        <taxon>Eukaryota</taxon>
        <taxon>Fungi</taxon>
        <taxon>Dikarya</taxon>
        <taxon>Ascomycota</taxon>
        <taxon>Pezizomycotina</taxon>
        <taxon>Eurotiomycetes</taxon>
        <taxon>Eurotiomycetidae</taxon>
        <taxon>Onygenales</taxon>
        <taxon>Onygenales incertae sedis</taxon>
        <taxon>Polytolypa</taxon>
    </lineage>
</organism>
<dbReference type="OrthoDB" id="10250990at2759"/>
<dbReference type="SUPFAM" id="SSF50475">
    <property type="entry name" value="FMN-binding split barrel"/>
    <property type="match status" value="1"/>
</dbReference>
<keyword evidence="2" id="KW-0285">Flavoprotein</keyword>
<keyword evidence="8" id="KW-1185">Reference proteome</keyword>
<dbReference type="Gene3D" id="2.30.110.10">
    <property type="entry name" value="Electron Transport, Fmn-binding Protein, Chain A"/>
    <property type="match status" value="1"/>
</dbReference>
<dbReference type="PANTHER" id="PTHR33798">
    <property type="entry name" value="FLAVOPROTEIN OXYGENASE"/>
    <property type="match status" value="1"/>
</dbReference>
<dbReference type="GO" id="GO:0010181">
    <property type="term" value="F:FMN binding"/>
    <property type="evidence" value="ECO:0007669"/>
    <property type="project" value="InterPro"/>
</dbReference>
<dbReference type="InterPro" id="IPR002563">
    <property type="entry name" value="Flavin_Rdtase-like_dom"/>
</dbReference>
<evidence type="ECO:0000313" key="7">
    <source>
        <dbReference type="EMBL" id="PGH28247.1"/>
    </source>
</evidence>
<dbReference type="PANTHER" id="PTHR33798:SF5">
    <property type="entry name" value="FLAVIN REDUCTASE LIKE DOMAIN-CONTAINING PROTEIN"/>
    <property type="match status" value="1"/>
</dbReference>
<comment type="cofactor">
    <cofactor evidence="1">
        <name>FMN</name>
        <dbReference type="ChEBI" id="CHEBI:58210"/>
    </cofactor>
</comment>
<proteinExistence type="inferred from homology"/>
<gene>
    <name evidence="7" type="ORF">AJ80_00138</name>
</gene>
<dbReference type="Pfam" id="PF01613">
    <property type="entry name" value="Flavin_Reduct"/>
    <property type="match status" value="1"/>
</dbReference>
<evidence type="ECO:0000313" key="8">
    <source>
        <dbReference type="Proteomes" id="UP000224634"/>
    </source>
</evidence>
<name>A0A2B7Z5X4_POLH7</name>
<sequence>MSSRHPPFAEVEASRPDFDHSARVTFTKSPNPTWKRGDGANDNGTSLTKNHVEIDPYENGRPANFNYKLMISGIVPRPVGFISTISKDGTSTNLAPFSFTQMVNYDPPIIIVGFAGNQNPPKDSIRNLVETGECVINTISEHFLEAANITSINAPYGTSEWDISGLHPAPCTTVKAPRVKESVFSIEAKLVETKEWRSRADSDKVTGVMAIVEGTRFWVREDALNEEKNMVDLAVLRPVARLGGISYSRTTSVLELPRPTM</sequence>
<dbReference type="SMART" id="SM00903">
    <property type="entry name" value="Flavin_Reduct"/>
    <property type="match status" value="1"/>
</dbReference>
<protein>
    <recommendedName>
        <fullName evidence="6">Flavin reductase like domain-containing protein</fullName>
    </recommendedName>
</protein>
<keyword evidence="3" id="KW-0288">FMN</keyword>
<dbReference type="InterPro" id="IPR012349">
    <property type="entry name" value="Split_barrel_FMN-bd"/>
</dbReference>
<evidence type="ECO:0000259" key="6">
    <source>
        <dbReference type="SMART" id="SM00903"/>
    </source>
</evidence>
<evidence type="ECO:0000256" key="4">
    <source>
        <dbReference type="ARBA" id="ARBA00038054"/>
    </source>
</evidence>
<evidence type="ECO:0000256" key="1">
    <source>
        <dbReference type="ARBA" id="ARBA00001917"/>
    </source>
</evidence>
<dbReference type="EMBL" id="PDNA01000001">
    <property type="protein sequence ID" value="PGH28247.1"/>
    <property type="molecule type" value="Genomic_DNA"/>
</dbReference>
<evidence type="ECO:0000256" key="2">
    <source>
        <dbReference type="ARBA" id="ARBA00022630"/>
    </source>
</evidence>
<dbReference type="AlphaFoldDB" id="A0A2B7Z5X4"/>
<comment type="similarity">
    <text evidence="4">Belongs to the flavoredoxin family.</text>
</comment>
<comment type="caution">
    <text evidence="7">The sequence shown here is derived from an EMBL/GenBank/DDBJ whole genome shotgun (WGS) entry which is preliminary data.</text>
</comment>